<comment type="subcellular location">
    <subcellularLocation>
        <location evidence="1">Nucleus</location>
    </subcellularLocation>
</comment>
<keyword evidence="8" id="KW-1185">Reference proteome</keyword>
<organism evidence="7 8">
    <name type="scientific">Saccharata proteae CBS 121410</name>
    <dbReference type="NCBI Taxonomy" id="1314787"/>
    <lineage>
        <taxon>Eukaryota</taxon>
        <taxon>Fungi</taxon>
        <taxon>Dikarya</taxon>
        <taxon>Ascomycota</taxon>
        <taxon>Pezizomycotina</taxon>
        <taxon>Dothideomycetes</taxon>
        <taxon>Dothideomycetes incertae sedis</taxon>
        <taxon>Botryosphaeriales</taxon>
        <taxon>Saccharataceae</taxon>
        <taxon>Saccharata</taxon>
    </lineage>
</organism>
<evidence type="ECO:0000256" key="5">
    <source>
        <dbReference type="ARBA" id="ARBA00023242"/>
    </source>
</evidence>
<keyword evidence="4" id="KW-0804">Transcription</keyword>
<feature type="compositionally biased region" description="Acidic residues" evidence="6">
    <location>
        <begin position="150"/>
        <end position="165"/>
    </location>
</feature>
<evidence type="ECO:0000313" key="8">
    <source>
        <dbReference type="Proteomes" id="UP000799776"/>
    </source>
</evidence>
<dbReference type="CDD" id="cd07979">
    <property type="entry name" value="HFD_TAF9"/>
    <property type="match status" value="1"/>
</dbReference>
<dbReference type="Proteomes" id="UP000799776">
    <property type="component" value="Unassembled WGS sequence"/>
</dbReference>
<reference evidence="7" key="1">
    <citation type="journal article" date="2020" name="Stud. Mycol.">
        <title>101 Dothideomycetes genomes: a test case for predicting lifestyles and emergence of pathogens.</title>
        <authorList>
            <person name="Haridas S."/>
            <person name="Albert R."/>
            <person name="Binder M."/>
            <person name="Bloem J."/>
            <person name="Labutti K."/>
            <person name="Salamov A."/>
            <person name="Andreopoulos B."/>
            <person name="Baker S."/>
            <person name="Barry K."/>
            <person name="Bills G."/>
            <person name="Bluhm B."/>
            <person name="Cannon C."/>
            <person name="Castanera R."/>
            <person name="Culley D."/>
            <person name="Daum C."/>
            <person name="Ezra D."/>
            <person name="Gonzalez J."/>
            <person name="Henrissat B."/>
            <person name="Kuo A."/>
            <person name="Liang C."/>
            <person name="Lipzen A."/>
            <person name="Lutzoni F."/>
            <person name="Magnuson J."/>
            <person name="Mondo S."/>
            <person name="Nolan M."/>
            <person name="Ohm R."/>
            <person name="Pangilinan J."/>
            <person name="Park H.-J."/>
            <person name="Ramirez L."/>
            <person name="Alfaro M."/>
            <person name="Sun H."/>
            <person name="Tritt A."/>
            <person name="Yoshinaga Y."/>
            <person name="Zwiers L.-H."/>
            <person name="Turgeon B."/>
            <person name="Goodwin S."/>
            <person name="Spatafora J."/>
            <person name="Crous P."/>
            <person name="Grigoriev I."/>
        </authorList>
    </citation>
    <scope>NUCLEOTIDE SEQUENCE</scope>
    <source>
        <strain evidence="7">CBS 121410</strain>
    </source>
</reference>
<dbReference type="OrthoDB" id="341924at2759"/>
<dbReference type="PANTHER" id="PTHR48068">
    <property type="entry name" value="TAF9 RNA POLYMERASE II, TATA BOX-BINDING PROTEIN (TBP)-ASSOCIATED FACTOR"/>
    <property type="match status" value="1"/>
</dbReference>
<feature type="region of interest" description="Disordered" evidence="6">
    <location>
        <begin position="148"/>
        <end position="184"/>
    </location>
</feature>
<evidence type="ECO:0000256" key="2">
    <source>
        <dbReference type="ARBA" id="ARBA00007646"/>
    </source>
</evidence>
<feature type="compositionally biased region" description="Acidic residues" evidence="6">
    <location>
        <begin position="173"/>
        <end position="184"/>
    </location>
</feature>
<dbReference type="AlphaFoldDB" id="A0A9P4M163"/>
<keyword evidence="5" id="KW-0539">Nucleus</keyword>
<dbReference type="InterPro" id="IPR003162">
    <property type="entry name" value="TFIID-31"/>
</dbReference>
<dbReference type="Pfam" id="PF02291">
    <property type="entry name" value="TFIID-31kDa"/>
    <property type="match status" value="1"/>
</dbReference>
<comment type="similarity">
    <text evidence="2">Belongs to the TAF9 family.</text>
</comment>
<proteinExistence type="inferred from homology"/>
<accession>A0A9P4M163</accession>
<evidence type="ECO:0000313" key="7">
    <source>
        <dbReference type="EMBL" id="KAF2090912.1"/>
    </source>
</evidence>
<dbReference type="InterPro" id="IPR051431">
    <property type="entry name" value="TFIID_subunit_9"/>
</dbReference>
<name>A0A9P4M163_9PEZI</name>
<dbReference type="GO" id="GO:0005669">
    <property type="term" value="C:transcription factor TFIID complex"/>
    <property type="evidence" value="ECO:0007669"/>
    <property type="project" value="TreeGrafter"/>
</dbReference>
<gene>
    <name evidence="7" type="ORF">K490DRAFT_15192</name>
</gene>
<dbReference type="PANTHER" id="PTHR48068:SF4">
    <property type="entry name" value="TATA-BOX BINDING PROTEIN ASSOCIATED FACTOR 9"/>
    <property type="match status" value="1"/>
</dbReference>
<dbReference type="InterPro" id="IPR009072">
    <property type="entry name" value="Histone-fold"/>
</dbReference>
<dbReference type="GO" id="GO:0000124">
    <property type="term" value="C:SAGA complex"/>
    <property type="evidence" value="ECO:0007669"/>
    <property type="project" value="TreeGrafter"/>
</dbReference>
<dbReference type="GO" id="GO:0051123">
    <property type="term" value="P:RNA polymerase II preinitiation complex assembly"/>
    <property type="evidence" value="ECO:0007669"/>
    <property type="project" value="TreeGrafter"/>
</dbReference>
<evidence type="ECO:0000256" key="1">
    <source>
        <dbReference type="ARBA" id="ARBA00004123"/>
    </source>
</evidence>
<dbReference type="EMBL" id="ML978712">
    <property type="protein sequence ID" value="KAF2090912.1"/>
    <property type="molecule type" value="Genomic_DNA"/>
</dbReference>
<dbReference type="GO" id="GO:0046982">
    <property type="term" value="F:protein heterodimerization activity"/>
    <property type="evidence" value="ECO:0007669"/>
    <property type="project" value="InterPro"/>
</dbReference>
<dbReference type="GO" id="GO:0003713">
    <property type="term" value="F:transcription coactivator activity"/>
    <property type="evidence" value="ECO:0007669"/>
    <property type="project" value="TreeGrafter"/>
</dbReference>
<dbReference type="GO" id="GO:0016251">
    <property type="term" value="F:RNA polymerase II general transcription initiation factor activity"/>
    <property type="evidence" value="ECO:0007669"/>
    <property type="project" value="TreeGrafter"/>
</dbReference>
<protein>
    <submittedName>
        <fullName evidence="7">TFIID-31kDa-domain-containing protein</fullName>
    </submittedName>
</protein>
<feature type="non-terminal residue" evidence="7">
    <location>
        <position position="1"/>
    </location>
</feature>
<comment type="caution">
    <text evidence="7">The sequence shown here is derived from an EMBL/GenBank/DDBJ whole genome shotgun (WGS) entry which is preliminary data.</text>
</comment>
<feature type="non-terminal residue" evidence="7">
    <location>
        <position position="184"/>
    </location>
</feature>
<dbReference type="Gene3D" id="1.10.20.10">
    <property type="entry name" value="Histone, subunit A"/>
    <property type="match status" value="1"/>
</dbReference>
<evidence type="ECO:0000256" key="3">
    <source>
        <dbReference type="ARBA" id="ARBA00023015"/>
    </source>
</evidence>
<evidence type="ECO:0000256" key="6">
    <source>
        <dbReference type="SAM" id="MobiDB-lite"/>
    </source>
</evidence>
<sequence length="184" mass="20120">PQQPPSSLSDSGLSKRPRDARLLHMVLAHLGVSAYQERVPLQLMDFAYRYTADILGEAVRITESAASVGTKGGAGAGKDEGTVTLAAIRSAIAAKLNNQYSSNLPKDFLLEMAQEKNRVGLPRAERDFGVRLPPERYCFTGAGWGLKDEWESETEASGDEPDETMEDVREGGDENEANEEDDFE</sequence>
<dbReference type="SUPFAM" id="SSF47113">
    <property type="entry name" value="Histone-fold"/>
    <property type="match status" value="1"/>
</dbReference>
<evidence type="ECO:0000256" key="4">
    <source>
        <dbReference type="ARBA" id="ARBA00023163"/>
    </source>
</evidence>
<keyword evidence="3" id="KW-0805">Transcription regulation</keyword>